<dbReference type="InterPro" id="IPR046848">
    <property type="entry name" value="E_motif"/>
</dbReference>
<name>B9SIK4_RICCO</name>
<dbReference type="eggNOG" id="KOG4197">
    <property type="taxonomic scope" value="Eukaryota"/>
</dbReference>
<accession>B9SIK4</accession>
<dbReference type="InParanoid" id="B9SIK4"/>
<dbReference type="SUPFAM" id="SSF48452">
    <property type="entry name" value="TPR-like"/>
    <property type="match status" value="1"/>
</dbReference>
<dbReference type="InterPro" id="IPR046960">
    <property type="entry name" value="PPR_At4g14850-like_plant"/>
</dbReference>
<organism evidence="1 2">
    <name type="scientific">Ricinus communis</name>
    <name type="common">Castor bean</name>
    <dbReference type="NCBI Taxonomy" id="3988"/>
    <lineage>
        <taxon>Eukaryota</taxon>
        <taxon>Viridiplantae</taxon>
        <taxon>Streptophyta</taxon>
        <taxon>Embryophyta</taxon>
        <taxon>Tracheophyta</taxon>
        <taxon>Spermatophyta</taxon>
        <taxon>Magnoliopsida</taxon>
        <taxon>eudicotyledons</taxon>
        <taxon>Gunneridae</taxon>
        <taxon>Pentapetalae</taxon>
        <taxon>rosids</taxon>
        <taxon>fabids</taxon>
        <taxon>Malpighiales</taxon>
        <taxon>Euphorbiaceae</taxon>
        <taxon>Acalyphoideae</taxon>
        <taxon>Acalypheae</taxon>
        <taxon>Ricinus</taxon>
    </lineage>
</organism>
<reference evidence="2" key="1">
    <citation type="journal article" date="2010" name="Nat. Biotechnol.">
        <title>Draft genome sequence of the oilseed species Ricinus communis.</title>
        <authorList>
            <person name="Chan A.P."/>
            <person name="Crabtree J."/>
            <person name="Zhao Q."/>
            <person name="Lorenzi H."/>
            <person name="Orvis J."/>
            <person name="Puiu D."/>
            <person name="Melake-Berhan A."/>
            <person name="Jones K.M."/>
            <person name="Redman J."/>
            <person name="Chen G."/>
            <person name="Cahoon E.B."/>
            <person name="Gedil M."/>
            <person name="Stanke M."/>
            <person name="Haas B.J."/>
            <person name="Wortman J.R."/>
            <person name="Fraser-Liggett C.M."/>
            <person name="Ravel J."/>
            <person name="Rabinowicz P.D."/>
        </authorList>
    </citation>
    <scope>NUCLEOTIDE SEQUENCE [LARGE SCALE GENOMIC DNA]</scope>
    <source>
        <strain evidence="2">cv. Hale</strain>
    </source>
</reference>
<dbReference type="GO" id="GO:0003723">
    <property type="term" value="F:RNA binding"/>
    <property type="evidence" value="ECO:0007669"/>
    <property type="project" value="InterPro"/>
</dbReference>
<dbReference type="PANTHER" id="PTHR47926">
    <property type="entry name" value="PENTATRICOPEPTIDE REPEAT-CONTAINING PROTEIN"/>
    <property type="match status" value="1"/>
</dbReference>
<dbReference type="Proteomes" id="UP000008311">
    <property type="component" value="Unassembled WGS sequence"/>
</dbReference>
<dbReference type="AlphaFoldDB" id="B9SIK4"/>
<dbReference type="PANTHER" id="PTHR47926:SF470">
    <property type="entry name" value="DYW DOMAIN-CONTAINING PROTEIN"/>
    <property type="match status" value="1"/>
</dbReference>
<dbReference type="GO" id="GO:0009451">
    <property type="term" value="P:RNA modification"/>
    <property type="evidence" value="ECO:0007669"/>
    <property type="project" value="InterPro"/>
</dbReference>
<dbReference type="InterPro" id="IPR011990">
    <property type="entry name" value="TPR-like_helical_dom_sf"/>
</dbReference>
<keyword evidence="2" id="KW-1185">Reference proteome</keyword>
<evidence type="ECO:0000313" key="2">
    <source>
        <dbReference type="Proteomes" id="UP000008311"/>
    </source>
</evidence>
<evidence type="ECO:0000313" key="1">
    <source>
        <dbReference type="EMBL" id="EEF36517.1"/>
    </source>
</evidence>
<dbReference type="Pfam" id="PF20431">
    <property type="entry name" value="E_motif"/>
    <property type="match status" value="1"/>
</dbReference>
<dbReference type="Gene3D" id="1.25.40.10">
    <property type="entry name" value="Tetratricopeptide repeat domain"/>
    <property type="match status" value="1"/>
</dbReference>
<protein>
    <submittedName>
        <fullName evidence="1">Pentatricopeptide repeat-containing protein, putative</fullName>
    </submittedName>
</protein>
<dbReference type="EMBL" id="EQ973975">
    <property type="protein sequence ID" value="EEF36517.1"/>
    <property type="molecule type" value="Genomic_DNA"/>
</dbReference>
<proteinExistence type="predicted"/>
<sequence length="108" mass="12215">MEPDAAVWGALLKSCKIHGNIEFGELALNKLIELEPDDAGNYVILSNIYAQAGKWDGVAKMRKMMTDRGIKGNYTSYPNYEEIYAELKRFEERREDAGYVPNTHVSSP</sequence>
<gene>
    <name evidence="1" type="ORF">RCOM_0821650</name>
</gene>